<dbReference type="Proteomes" id="UP001155057">
    <property type="component" value="Unassembled WGS sequence"/>
</dbReference>
<keyword evidence="1" id="KW-0472">Membrane</keyword>
<protein>
    <submittedName>
        <fullName evidence="2">Uncharacterized protein</fullName>
    </submittedName>
</protein>
<feature type="transmembrane region" description="Helical" evidence="1">
    <location>
        <begin position="78"/>
        <end position="97"/>
    </location>
</feature>
<accession>A0A9X2TEM9</accession>
<evidence type="ECO:0000313" key="3">
    <source>
        <dbReference type="Proteomes" id="UP001155057"/>
    </source>
</evidence>
<sequence>MAILAGVLFGFGIVGLGYLTRQGRAIPFYSTVLIVIALVYVLFAVMAGDVGVMRLEIAIAAGFIGMAVTGTRLPSRRWAFGLIAAGLVLHGGFDLVHDALVSNPAVPEWWHPFCAVVDVVVGIWTIVLAIQLPQRTFPPGEHAIQRPSAK</sequence>
<evidence type="ECO:0000256" key="1">
    <source>
        <dbReference type="SAM" id="Phobius"/>
    </source>
</evidence>
<proteinExistence type="predicted"/>
<feature type="transmembrane region" description="Helical" evidence="1">
    <location>
        <begin position="109"/>
        <end position="130"/>
    </location>
</feature>
<reference evidence="2" key="1">
    <citation type="submission" date="2022-08" db="EMBL/GenBank/DDBJ databases">
        <title>Genomic Encyclopedia of Type Strains, Phase V (KMG-V): Genome sequencing to study the core and pangenomes of soil and plant-associated prokaryotes.</title>
        <authorList>
            <person name="Whitman W."/>
        </authorList>
    </citation>
    <scope>NUCLEOTIDE SEQUENCE</scope>
    <source>
        <strain evidence="2">SP3049</strain>
    </source>
</reference>
<feature type="transmembrane region" description="Helical" evidence="1">
    <location>
        <begin position="52"/>
        <end position="71"/>
    </location>
</feature>
<keyword evidence="1" id="KW-0812">Transmembrane</keyword>
<comment type="caution">
    <text evidence="2">The sequence shown here is derived from an EMBL/GenBank/DDBJ whole genome shotgun (WGS) entry which is preliminary data.</text>
</comment>
<gene>
    <name evidence="2" type="ORF">GGP61_001266</name>
</gene>
<feature type="transmembrane region" description="Helical" evidence="1">
    <location>
        <begin position="26"/>
        <end position="46"/>
    </location>
</feature>
<dbReference type="AlphaFoldDB" id="A0A9X2TEM9"/>
<keyword evidence="1" id="KW-1133">Transmembrane helix</keyword>
<organism evidence="2 3">
    <name type="scientific">Salinibacter ruber</name>
    <dbReference type="NCBI Taxonomy" id="146919"/>
    <lineage>
        <taxon>Bacteria</taxon>
        <taxon>Pseudomonadati</taxon>
        <taxon>Rhodothermota</taxon>
        <taxon>Rhodothermia</taxon>
        <taxon>Rhodothermales</taxon>
        <taxon>Salinibacteraceae</taxon>
        <taxon>Salinibacter</taxon>
    </lineage>
</organism>
<dbReference type="RefSeq" id="WP_259123491.1">
    <property type="nucleotide sequence ID" value="NZ_JANTZO010000005.1"/>
</dbReference>
<dbReference type="EMBL" id="JANUAE010000004">
    <property type="protein sequence ID" value="MCS3709662.1"/>
    <property type="molecule type" value="Genomic_DNA"/>
</dbReference>
<evidence type="ECO:0000313" key="2">
    <source>
        <dbReference type="EMBL" id="MCS3709662.1"/>
    </source>
</evidence>
<name>A0A9X2TEM9_9BACT</name>